<dbReference type="EMBL" id="CAUOFW020003946">
    <property type="protein sequence ID" value="CAK9162759.1"/>
    <property type="molecule type" value="Genomic_DNA"/>
</dbReference>
<sequence length="131" mass="14713">MAVLRIFSVYVHLITVLTFTLAAVALARLQPSQLSQEVPSEQEADRVVGLPGQPPVDFQQYAGYVTVNQSHGRALFYWFFEAIQNPQKKPVLLWLNGAYALGVFLLVKFVVLFALFVYIFEGSLHMIGHNS</sequence>
<dbReference type="InterPro" id="IPR029058">
    <property type="entry name" value="AB_hydrolase_fold"/>
</dbReference>
<dbReference type="AlphaFoldDB" id="A0ABC8T5P4"/>
<keyword evidence="2" id="KW-0812">Transmembrane</keyword>
<accession>A0ABC8T5P4</accession>
<feature type="transmembrane region" description="Helical" evidence="2">
    <location>
        <begin position="98"/>
        <end position="120"/>
    </location>
</feature>
<organism evidence="3 4">
    <name type="scientific">Ilex paraguariensis</name>
    <name type="common">yerba mate</name>
    <dbReference type="NCBI Taxonomy" id="185542"/>
    <lineage>
        <taxon>Eukaryota</taxon>
        <taxon>Viridiplantae</taxon>
        <taxon>Streptophyta</taxon>
        <taxon>Embryophyta</taxon>
        <taxon>Tracheophyta</taxon>
        <taxon>Spermatophyta</taxon>
        <taxon>Magnoliopsida</taxon>
        <taxon>eudicotyledons</taxon>
        <taxon>Gunneridae</taxon>
        <taxon>Pentapetalae</taxon>
        <taxon>asterids</taxon>
        <taxon>campanulids</taxon>
        <taxon>Aquifoliales</taxon>
        <taxon>Aquifoliaceae</taxon>
        <taxon>Ilex</taxon>
    </lineage>
</organism>
<reference evidence="3 4" key="1">
    <citation type="submission" date="2024-02" db="EMBL/GenBank/DDBJ databases">
        <authorList>
            <person name="Vignale AGUSTIN F."/>
            <person name="Sosa J E."/>
            <person name="Modenutti C."/>
        </authorList>
    </citation>
    <scope>NUCLEOTIDE SEQUENCE [LARGE SCALE GENOMIC DNA]</scope>
</reference>
<feature type="transmembrane region" description="Helical" evidence="2">
    <location>
        <begin position="6"/>
        <end position="27"/>
    </location>
</feature>
<dbReference type="Pfam" id="PF00450">
    <property type="entry name" value="Peptidase_S10"/>
    <property type="match status" value="1"/>
</dbReference>
<keyword evidence="4" id="KW-1185">Reference proteome</keyword>
<dbReference type="Gene3D" id="3.40.50.1820">
    <property type="entry name" value="alpha/beta hydrolase"/>
    <property type="match status" value="1"/>
</dbReference>
<keyword evidence="2" id="KW-1133">Transmembrane helix</keyword>
<evidence type="ECO:0000256" key="1">
    <source>
        <dbReference type="ARBA" id="ARBA00009431"/>
    </source>
</evidence>
<protein>
    <submittedName>
        <fullName evidence="3">Uncharacterized protein</fullName>
    </submittedName>
</protein>
<dbReference type="InterPro" id="IPR001563">
    <property type="entry name" value="Peptidase_S10"/>
</dbReference>
<name>A0ABC8T5P4_9AQUA</name>
<evidence type="ECO:0000313" key="3">
    <source>
        <dbReference type="EMBL" id="CAK9162759.1"/>
    </source>
</evidence>
<keyword evidence="2" id="KW-0472">Membrane</keyword>
<evidence type="ECO:0000313" key="4">
    <source>
        <dbReference type="Proteomes" id="UP001642360"/>
    </source>
</evidence>
<gene>
    <name evidence="3" type="ORF">ILEXP_LOCUS31704</name>
</gene>
<dbReference type="Proteomes" id="UP001642360">
    <property type="component" value="Unassembled WGS sequence"/>
</dbReference>
<dbReference type="SUPFAM" id="SSF53474">
    <property type="entry name" value="alpha/beta-Hydrolases"/>
    <property type="match status" value="1"/>
</dbReference>
<proteinExistence type="inferred from homology"/>
<comment type="caution">
    <text evidence="3">The sequence shown here is derived from an EMBL/GenBank/DDBJ whole genome shotgun (WGS) entry which is preliminary data.</text>
</comment>
<comment type="similarity">
    <text evidence="1">Belongs to the peptidase S10 family.</text>
</comment>
<evidence type="ECO:0000256" key="2">
    <source>
        <dbReference type="SAM" id="Phobius"/>
    </source>
</evidence>